<feature type="region of interest" description="Disordered" evidence="1">
    <location>
        <begin position="1"/>
        <end position="27"/>
    </location>
</feature>
<dbReference type="InterPro" id="IPR015943">
    <property type="entry name" value="WD40/YVTN_repeat-like_dom_sf"/>
</dbReference>
<dbReference type="SMART" id="SM00564">
    <property type="entry name" value="PQQ"/>
    <property type="match status" value="2"/>
</dbReference>
<sequence>MSRRDTLAQVELVEDDEPVPPERDPARRPRNRRWLLAVPVVAALLVGVQLVTDARDRAADARVAALPGAVDPLGEDLEVRWRADQAAAPSMFGPVRDQMLHGPVTGPDGAQTYDAVDLRTGELAWSTPLTGPDGRLVEPRTSPTTTCGPWGDPGTDPERVVCLVTDGYQRHSAEGLDESAAPTRSRLVVLDVTDGSVLADHPGPLATSVAVLPGLAATATLDDDQHLVVVANDPLTGEELWRYRGTDPAGGPMEANVTWTSGVGGMVVLSGLPGGPVMLSASGERVETGPDVRSWGTTSQGWFLTERPDPDGGAPVQRVYRPGAAPLEVLGRLLERRVDDGSVPGLEVSTGARTYGWDGRTGDQLWDADVVATPGWHDSVLVLDGTVYLSATGAVVALDARTGETRWTAPRLEGAYWGDLLTDGPHLLLVEMPQDAVGTGFVTALDRRTGTFVRRMKVPAGFPAVVAVGRSLVATNGERVVSLG</sequence>
<reference evidence="4 5" key="1">
    <citation type="submission" date="2019-07" db="EMBL/GenBank/DDBJ databases">
        <title>Whole genome shotgun sequence of Cellulomonas xylanilytica NBRC 101102.</title>
        <authorList>
            <person name="Hosoyama A."/>
            <person name="Uohara A."/>
            <person name="Ohji S."/>
            <person name="Ichikawa N."/>
        </authorList>
    </citation>
    <scope>NUCLEOTIDE SEQUENCE [LARGE SCALE GENOMIC DNA]</scope>
    <source>
        <strain evidence="4 5">NBRC 101102</strain>
    </source>
</reference>
<dbReference type="EMBL" id="BJUB01000009">
    <property type="protein sequence ID" value="GEK22412.1"/>
    <property type="molecule type" value="Genomic_DNA"/>
</dbReference>
<accession>A0A510V6D2</accession>
<dbReference type="Gene3D" id="2.130.10.10">
    <property type="entry name" value="YVTN repeat-like/Quinoprotein amine dehydrogenase"/>
    <property type="match status" value="1"/>
</dbReference>
<dbReference type="SUPFAM" id="SSF50998">
    <property type="entry name" value="Quinoprotein alcohol dehydrogenase-like"/>
    <property type="match status" value="1"/>
</dbReference>
<proteinExistence type="predicted"/>
<dbReference type="Proteomes" id="UP000321118">
    <property type="component" value="Unassembled WGS sequence"/>
</dbReference>
<dbReference type="InterPro" id="IPR011047">
    <property type="entry name" value="Quinoprotein_ADH-like_sf"/>
</dbReference>
<dbReference type="PANTHER" id="PTHR34512">
    <property type="entry name" value="CELL SURFACE PROTEIN"/>
    <property type="match status" value="1"/>
</dbReference>
<dbReference type="OrthoDB" id="4823409at2"/>
<dbReference type="PANTHER" id="PTHR34512:SF30">
    <property type="entry name" value="OUTER MEMBRANE PROTEIN ASSEMBLY FACTOR BAMB"/>
    <property type="match status" value="1"/>
</dbReference>
<evidence type="ECO:0000259" key="3">
    <source>
        <dbReference type="Pfam" id="PF13360"/>
    </source>
</evidence>
<dbReference type="InterPro" id="IPR018391">
    <property type="entry name" value="PQQ_b-propeller_rpt"/>
</dbReference>
<keyword evidence="5" id="KW-1185">Reference proteome</keyword>
<feature type="transmembrane region" description="Helical" evidence="2">
    <location>
        <begin position="34"/>
        <end position="52"/>
    </location>
</feature>
<gene>
    <name evidence="4" type="ORF">CXY01_29320</name>
</gene>
<feature type="region of interest" description="Disordered" evidence="1">
    <location>
        <begin position="125"/>
        <end position="154"/>
    </location>
</feature>
<dbReference type="RefSeq" id="WP_146928305.1">
    <property type="nucleotide sequence ID" value="NZ_BJUB01000009.1"/>
</dbReference>
<keyword evidence="2" id="KW-0472">Membrane</keyword>
<comment type="caution">
    <text evidence="4">The sequence shown here is derived from an EMBL/GenBank/DDBJ whole genome shotgun (WGS) entry which is preliminary data.</text>
</comment>
<dbReference type="AlphaFoldDB" id="A0A510V6D2"/>
<protein>
    <recommendedName>
        <fullName evidence="3">Pyrrolo-quinoline quinone repeat domain-containing protein</fullName>
    </recommendedName>
</protein>
<evidence type="ECO:0000256" key="2">
    <source>
        <dbReference type="SAM" id="Phobius"/>
    </source>
</evidence>
<evidence type="ECO:0000256" key="1">
    <source>
        <dbReference type="SAM" id="MobiDB-lite"/>
    </source>
</evidence>
<dbReference type="InterPro" id="IPR002372">
    <property type="entry name" value="PQQ_rpt_dom"/>
</dbReference>
<evidence type="ECO:0000313" key="4">
    <source>
        <dbReference type="EMBL" id="GEK22412.1"/>
    </source>
</evidence>
<evidence type="ECO:0000313" key="5">
    <source>
        <dbReference type="Proteomes" id="UP000321118"/>
    </source>
</evidence>
<name>A0A510V6D2_9CELL</name>
<keyword evidence="2" id="KW-1133">Transmembrane helix</keyword>
<dbReference type="Pfam" id="PF13360">
    <property type="entry name" value="PQQ_2"/>
    <property type="match status" value="1"/>
</dbReference>
<keyword evidence="2" id="KW-0812">Transmembrane</keyword>
<organism evidence="4 5">
    <name type="scientific">Cellulomonas xylanilytica</name>
    <dbReference type="NCBI Taxonomy" id="233583"/>
    <lineage>
        <taxon>Bacteria</taxon>
        <taxon>Bacillati</taxon>
        <taxon>Actinomycetota</taxon>
        <taxon>Actinomycetes</taxon>
        <taxon>Micrococcales</taxon>
        <taxon>Cellulomonadaceae</taxon>
        <taxon>Cellulomonas</taxon>
    </lineage>
</organism>
<feature type="domain" description="Pyrrolo-quinoline quinone repeat" evidence="3">
    <location>
        <begin position="349"/>
        <end position="412"/>
    </location>
</feature>